<dbReference type="EMBL" id="QQWG01000005">
    <property type="protein sequence ID" value="RRG22599.1"/>
    <property type="molecule type" value="Genomic_DNA"/>
</dbReference>
<comment type="caution">
    <text evidence="1">The sequence shown here is derived from an EMBL/GenBank/DDBJ whole genome shotgun (WGS) entry which is preliminary data.</text>
</comment>
<accession>A0A425Y3H9</accession>
<dbReference type="Proteomes" id="UP000285794">
    <property type="component" value="Unassembled WGS sequence"/>
</dbReference>
<proteinExistence type="predicted"/>
<keyword evidence="2" id="KW-1185">Reference proteome</keyword>
<organism evidence="1 2">
    <name type="scientific">Ancylomarina euxinus</name>
    <dbReference type="NCBI Taxonomy" id="2283627"/>
    <lineage>
        <taxon>Bacteria</taxon>
        <taxon>Pseudomonadati</taxon>
        <taxon>Bacteroidota</taxon>
        <taxon>Bacteroidia</taxon>
        <taxon>Marinilabiliales</taxon>
        <taxon>Marinifilaceae</taxon>
        <taxon>Ancylomarina</taxon>
    </lineage>
</organism>
<dbReference type="OrthoDB" id="1120782at2"/>
<reference evidence="1 2" key="1">
    <citation type="submission" date="2018-07" db="EMBL/GenBank/DDBJ databases">
        <title>Draft genome sequence of Ancylomarina sp. M1P.</title>
        <authorList>
            <person name="Yadav S."/>
            <person name="Villanueva L."/>
            <person name="Damste J.S.S."/>
        </authorList>
    </citation>
    <scope>NUCLEOTIDE SEQUENCE [LARGE SCALE GENOMIC DNA]</scope>
    <source>
        <strain evidence="1 2">M1P</strain>
    </source>
</reference>
<gene>
    <name evidence="1" type="ORF">DWB61_07240</name>
</gene>
<protein>
    <recommendedName>
        <fullName evidence="3">Tetratricopeptide repeat protein</fullName>
    </recommendedName>
</protein>
<evidence type="ECO:0000313" key="1">
    <source>
        <dbReference type="EMBL" id="RRG22599.1"/>
    </source>
</evidence>
<dbReference type="AlphaFoldDB" id="A0A425Y3H9"/>
<evidence type="ECO:0008006" key="3">
    <source>
        <dbReference type="Google" id="ProtNLM"/>
    </source>
</evidence>
<sequence length="122" mass="13855">MIQNKDYILQLIEAAGKAVAKMMGFKEQGSYSQALETLNDCYSEHLDRIHIESESSSIKLDLYGSLLKQEADINQKLGNHDKAKTLFFKALKCLNRAEDVSRSFDLKRNSLIKKIQLSLTTD</sequence>
<evidence type="ECO:0000313" key="2">
    <source>
        <dbReference type="Proteomes" id="UP000285794"/>
    </source>
</evidence>
<name>A0A425Y3H9_9BACT</name>
<dbReference type="RefSeq" id="WP_125030226.1">
    <property type="nucleotide sequence ID" value="NZ_JAPXVP010000001.1"/>
</dbReference>